<evidence type="ECO:0000313" key="2">
    <source>
        <dbReference type="EMBL" id="PKV12874.1"/>
    </source>
</evidence>
<name>A0A2N3RK46_9XANT</name>
<dbReference type="EMBL" id="PHKV01000003">
    <property type="protein sequence ID" value="PKV12874.1"/>
    <property type="molecule type" value="Genomic_DNA"/>
</dbReference>
<feature type="region of interest" description="Disordered" evidence="1">
    <location>
        <begin position="17"/>
        <end position="36"/>
    </location>
</feature>
<keyword evidence="5" id="KW-1185">Reference proteome</keyword>
<evidence type="ECO:0000256" key="1">
    <source>
        <dbReference type="SAM" id="MobiDB-lite"/>
    </source>
</evidence>
<proteinExistence type="predicted"/>
<protein>
    <submittedName>
        <fullName evidence="2">Uncharacterized protein</fullName>
    </submittedName>
</protein>
<dbReference type="Proteomes" id="UP000233748">
    <property type="component" value="Unassembled WGS sequence"/>
</dbReference>
<evidence type="ECO:0000313" key="4">
    <source>
        <dbReference type="Proteomes" id="UP000233720"/>
    </source>
</evidence>
<gene>
    <name evidence="2" type="ORF">XpruCFBP8353_10430</name>
    <name evidence="3" type="ORF">XpruCFBP8354_10430</name>
</gene>
<reference evidence="4 5" key="1">
    <citation type="submission" date="2017-11" db="EMBL/GenBank/DDBJ databases">
        <title>Xanthomonas prunicola sp. nov., a novel pathogen that affects nectarine (Prunus persica var. nectarine) trees.</title>
        <authorList>
            <person name="Lopez M."/>
            <person name="Lopez-Soriano P."/>
            <person name="Garita-Cambronero J."/>
            <person name="Beltran C."/>
            <person name="Taghouti G."/>
            <person name="Portier P."/>
            <person name="Cubero J."/>
            <person name="Fischer-Le Saux M."/>
            <person name="Marco-Noales E."/>
        </authorList>
    </citation>
    <scope>NUCLEOTIDE SEQUENCE [LARGE SCALE GENOMIC DNA]</scope>
    <source>
        <strain evidence="2 4">CFBP8353</strain>
        <strain evidence="3 5">CFBP8354</strain>
    </source>
</reference>
<evidence type="ECO:0000313" key="3">
    <source>
        <dbReference type="EMBL" id="PKV17157.1"/>
    </source>
</evidence>
<sequence>MDGGGVCALATVQLSNSPQQHSVRAKPDRETRNDVACEDRDMRAPGTEEAPIVVRACGARQALAPLCSVVMVSQ</sequence>
<comment type="caution">
    <text evidence="2">The sequence shown here is derived from an EMBL/GenBank/DDBJ whole genome shotgun (WGS) entry which is preliminary data.</text>
</comment>
<organism evidence="2 4">
    <name type="scientific">Xanthomonas prunicola</name>
    <dbReference type="NCBI Taxonomy" id="2053930"/>
    <lineage>
        <taxon>Bacteria</taxon>
        <taxon>Pseudomonadati</taxon>
        <taxon>Pseudomonadota</taxon>
        <taxon>Gammaproteobacteria</taxon>
        <taxon>Lysobacterales</taxon>
        <taxon>Lysobacteraceae</taxon>
        <taxon>Xanthomonas</taxon>
    </lineage>
</organism>
<dbReference type="OrthoDB" id="6008347at2"/>
<feature type="compositionally biased region" description="Basic and acidic residues" evidence="1">
    <location>
        <begin position="25"/>
        <end position="36"/>
    </location>
</feature>
<accession>A0A2N3RK46</accession>
<dbReference type="Proteomes" id="UP000233720">
    <property type="component" value="Unassembled WGS sequence"/>
</dbReference>
<evidence type="ECO:0000313" key="5">
    <source>
        <dbReference type="Proteomes" id="UP000233748"/>
    </source>
</evidence>
<dbReference type="AlphaFoldDB" id="A0A2N3RK46"/>
<dbReference type="EMBL" id="PHKW01000003">
    <property type="protein sequence ID" value="PKV17157.1"/>
    <property type="molecule type" value="Genomic_DNA"/>
</dbReference>